<sequence>MSCIDQHSFHGKKGFLSFVSDRKPGAFASAKRDVRAAGPLQQGGRRPDGSNPYGLRSCKSETTADNPPA</sequence>
<comment type="caution">
    <text evidence="2">The sequence shown here is derived from an EMBL/GenBank/DDBJ whole genome shotgun (WGS) entry which is preliminary data.</text>
</comment>
<protein>
    <submittedName>
        <fullName evidence="2">Uncharacterized protein</fullName>
    </submittedName>
</protein>
<feature type="region of interest" description="Disordered" evidence="1">
    <location>
        <begin position="27"/>
        <end position="69"/>
    </location>
</feature>
<evidence type="ECO:0000313" key="3">
    <source>
        <dbReference type="Proteomes" id="UP000070282"/>
    </source>
</evidence>
<dbReference type="EMBL" id="LOCO01000007">
    <property type="protein sequence ID" value="KXO10332.1"/>
    <property type="molecule type" value="Genomic_DNA"/>
</dbReference>
<feature type="compositionally biased region" description="Polar residues" evidence="1">
    <location>
        <begin position="60"/>
        <end position="69"/>
    </location>
</feature>
<organism evidence="2 3">
    <name type="scientific">Marinobacter excellens LAMA 842</name>
    <dbReference type="NCBI Taxonomy" id="1306954"/>
    <lineage>
        <taxon>Bacteria</taxon>
        <taxon>Pseudomonadati</taxon>
        <taxon>Pseudomonadota</taxon>
        <taxon>Gammaproteobacteria</taxon>
        <taxon>Pseudomonadales</taxon>
        <taxon>Marinobacteraceae</taxon>
        <taxon>Marinobacter</taxon>
    </lineage>
</organism>
<proteinExistence type="predicted"/>
<keyword evidence="3" id="KW-1185">Reference proteome</keyword>
<name>A0A137SD51_9GAMM</name>
<gene>
    <name evidence="2" type="ORF">J122_1846</name>
</gene>
<evidence type="ECO:0000313" key="2">
    <source>
        <dbReference type="EMBL" id="KXO10332.1"/>
    </source>
</evidence>
<reference evidence="3" key="1">
    <citation type="submission" date="2015-12" db="EMBL/GenBank/DDBJ databases">
        <authorList>
            <person name="Lima A."/>
            <person name="Farahani Zayas N."/>
            <person name="Castro Da Silva M.A."/>
            <person name="Cabral A."/>
            <person name="Pessatti M.L."/>
        </authorList>
    </citation>
    <scope>NUCLEOTIDE SEQUENCE [LARGE SCALE GENOMIC DNA]</scope>
    <source>
        <strain evidence="3">LAMA 842</strain>
    </source>
</reference>
<evidence type="ECO:0000256" key="1">
    <source>
        <dbReference type="SAM" id="MobiDB-lite"/>
    </source>
</evidence>
<accession>A0A137SD51</accession>
<dbReference type="Proteomes" id="UP000070282">
    <property type="component" value="Unassembled WGS sequence"/>
</dbReference>
<dbReference type="AlphaFoldDB" id="A0A137SD51"/>